<gene>
    <name evidence="3" type="ORF">GQ43DRAFT_476021</name>
</gene>
<sequence>MRLISGTTAVAALMALVPETLAADSAVFRDSETGFTFSQYSAPYKIGKTIAFRVAVPSGATPGQPYDAVIQVAAPNDVGWCGLAWGGRMTNDPLTVAWANGQSAVVSSRFTTQHSFPQPYTGASYEVFRTGTKSNSTHWQYTALCRGCTSFPASSSRNTTLNPNGANTFAFAYASGKPSNPSSNTSSFPVHDSYNYWSHDFASAANPDFVSLVARNSGRALEFVA</sequence>
<feature type="chain" id="PRO_5040357128" evidence="1">
    <location>
        <begin position="23"/>
        <end position="225"/>
    </location>
</feature>
<dbReference type="Proteomes" id="UP000799536">
    <property type="component" value="Unassembled WGS sequence"/>
</dbReference>
<accession>A0A9P4MR98</accession>
<protein>
    <submittedName>
        <fullName evidence="3">CBD9-like protein</fullName>
    </submittedName>
</protein>
<reference evidence="3" key="1">
    <citation type="journal article" date="2020" name="Stud. Mycol.">
        <title>101 Dothideomycetes genomes: a test case for predicting lifestyles and emergence of pathogens.</title>
        <authorList>
            <person name="Haridas S."/>
            <person name="Albert R."/>
            <person name="Binder M."/>
            <person name="Bloem J."/>
            <person name="Labutti K."/>
            <person name="Salamov A."/>
            <person name="Andreopoulos B."/>
            <person name="Baker S."/>
            <person name="Barry K."/>
            <person name="Bills G."/>
            <person name="Bluhm B."/>
            <person name="Cannon C."/>
            <person name="Castanera R."/>
            <person name="Culley D."/>
            <person name="Daum C."/>
            <person name="Ezra D."/>
            <person name="Gonzalez J."/>
            <person name="Henrissat B."/>
            <person name="Kuo A."/>
            <person name="Liang C."/>
            <person name="Lipzen A."/>
            <person name="Lutzoni F."/>
            <person name="Magnuson J."/>
            <person name="Mondo S."/>
            <person name="Nolan M."/>
            <person name="Ohm R."/>
            <person name="Pangilinan J."/>
            <person name="Park H.-J."/>
            <person name="Ramirez L."/>
            <person name="Alfaro M."/>
            <person name="Sun H."/>
            <person name="Tritt A."/>
            <person name="Yoshinaga Y."/>
            <person name="Zwiers L.-H."/>
            <person name="Turgeon B."/>
            <person name="Goodwin S."/>
            <person name="Spatafora J."/>
            <person name="Crous P."/>
            <person name="Grigoriev I."/>
        </authorList>
    </citation>
    <scope>NUCLEOTIDE SEQUENCE</scope>
    <source>
        <strain evidence="3">ATCC 74209</strain>
    </source>
</reference>
<dbReference type="Pfam" id="PF16010">
    <property type="entry name" value="CDH-cyt"/>
    <property type="match status" value="1"/>
</dbReference>
<evidence type="ECO:0000313" key="4">
    <source>
        <dbReference type="Proteomes" id="UP000799536"/>
    </source>
</evidence>
<dbReference type="PANTHER" id="PTHR47797">
    <property type="entry name" value="DEHYDROGENASE, PUTATIVE (AFU_ORTHOLOGUE AFUA_8G05805)-RELATED"/>
    <property type="match status" value="1"/>
</dbReference>
<evidence type="ECO:0000256" key="1">
    <source>
        <dbReference type="SAM" id="SignalP"/>
    </source>
</evidence>
<keyword evidence="1" id="KW-0732">Signal</keyword>
<dbReference type="InterPro" id="IPR015920">
    <property type="entry name" value="Cellobiose_DH-like_cyt"/>
</dbReference>
<name>A0A9P4MR98_9PLEO</name>
<dbReference type="AlphaFoldDB" id="A0A9P4MR98"/>
<feature type="domain" description="Cellobiose dehydrogenase-like cytochrome" evidence="2">
    <location>
        <begin position="28"/>
        <end position="209"/>
    </location>
</feature>
<evidence type="ECO:0000313" key="3">
    <source>
        <dbReference type="EMBL" id="KAF2196778.1"/>
    </source>
</evidence>
<dbReference type="CDD" id="cd09630">
    <property type="entry name" value="CDH_like_cytochrome"/>
    <property type="match status" value="1"/>
</dbReference>
<organism evidence="3 4">
    <name type="scientific">Delitschia confertaspora ATCC 74209</name>
    <dbReference type="NCBI Taxonomy" id="1513339"/>
    <lineage>
        <taxon>Eukaryota</taxon>
        <taxon>Fungi</taxon>
        <taxon>Dikarya</taxon>
        <taxon>Ascomycota</taxon>
        <taxon>Pezizomycotina</taxon>
        <taxon>Dothideomycetes</taxon>
        <taxon>Pleosporomycetidae</taxon>
        <taxon>Pleosporales</taxon>
        <taxon>Delitschiaceae</taxon>
        <taxon>Delitschia</taxon>
    </lineage>
</organism>
<feature type="signal peptide" evidence="1">
    <location>
        <begin position="1"/>
        <end position="22"/>
    </location>
</feature>
<dbReference type="PANTHER" id="PTHR47797:SF5">
    <property type="entry name" value="CELLOBIOSE DEHYDROGENASE CYTOCHROME DOMAIN-CONTAINING PROTEIN"/>
    <property type="match status" value="1"/>
</dbReference>
<dbReference type="EMBL" id="ML994325">
    <property type="protein sequence ID" value="KAF2196778.1"/>
    <property type="molecule type" value="Genomic_DNA"/>
</dbReference>
<comment type="caution">
    <text evidence="3">The sequence shown here is derived from an EMBL/GenBank/DDBJ whole genome shotgun (WGS) entry which is preliminary data.</text>
</comment>
<dbReference type="SUPFAM" id="SSF49344">
    <property type="entry name" value="CBD9-like"/>
    <property type="match status" value="1"/>
</dbReference>
<evidence type="ECO:0000259" key="2">
    <source>
        <dbReference type="Pfam" id="PF16010"/>
    </source>
</evidence>
<proteinExistence type="predicted"/>
<dbReference type="Gene3D" id="2.60.40.1210">
    <property type="entry name" value="Cellobiose dehydrogenase, cytochrome domain"/>
    <property type="match status" value="1"/>
</dbReference>
<dbReference type="OrthoDB" id="413885at2759"/>
<keyword evidence="4" id="KW-1185">Reference proteome</keyword>